<organism evidence="1 2">
    <name type="scientific">Planomonospora sphaerica</name>
    <dbReference type="NCBI Taxonomy" id="161355"/>
    <lineage>
        <taxon>Bacteria</taxon>
        <taxon>Bacillati</taxon>
        <taxon>Actinomycetota</taxon>
        <taxon>Actinomycetes</taxon>
        <taxon>Streptosporangiales</taxon>
        <taxon>Streptosporangiaceae</taxon>
        <taxon>Planomonospora</taxon>
    </lineage>
</organism>
<evidence type="ECO:0000313" key="2">
    <source>
        <dbReference type="Proteomes" id="UP000077701"/>
    </source>
</evidence>
<sequence>MIRRLFYMSLGAFGALWVRRRLAELHPNHLARRAARGASGLLDQARDVAADALDGAARKETELRSRFGLDSVENTYHYDVKDGR</sequence>
<evidence type="ECO:0000313" key="1">
    <source>
        <dbReference type="EMBL" id="GAT65675.1"/>
    </source>
</evidence>
<protein>
    <recommendedName>
        <fullName evidence="3">Secreted protein</fullName>
    </recommendedName>
</protein>
<dbReference type="STRING" id="161355.PS9374_01308"/>
<evidence type="ECO:0008006" key="3">
    <source>
        <dbReference type="Google" id="ProtNLM"/>
    </source>
</evidence>
<dbReference type="EMBL" id="BDCX01000003">
    <property type="protein sequence ID" value="GAT65675.1"/>
    <property type="molecule type" value="Genomic_DNA"/>
</dbReference>
<dbReference type="RefSeq" id="WP_068895379.1">
    <property type="nucleotide sequence ID" value="NZ_BDCX01000003.1"/>
</dbReference>
<gene>
    <name evidence="1" type="ORF">PS9374_01308</name>
</gene>
<name>A0A161LHZ6_9ACTN</name>
<reference evidence="2" key="2">
    <citation type="submission" date="2016-04" db="EMBL/GenBank/DDBJ databases">
        <title>Planomonospora sphaerica JCM9374 whole genome shotgun sequence.</title>
        <authorList>
            <person name="Suzuki T."/>
            <person name="Dohra H."/>
            <person name="Kodani S."/>
        </authorList>
    </citation>
    <scope>NUCLEOTIDE SEQUENCE [LARGE SCALE GENOMIC DNA]</scope>
    <source>
        <strain evidence="2">JCM 9374</strain>
    </source>
</reference>
<comment type="caution">
    <text evidence="1">The sequence shown here is derived from an EMBL/GenBank/DDBJ whole genome shotgun (WGS) entry which is preliminary data.</text>
</comment>
<reference evidence="1 2" key="1">
    <citation type="journal article" date="2016" name="Genome Announc.">
        <title>Draft Genome Sequence of Planomonospora sphaerica JCM9374, a Rare Actinomycete.</title>
        <authorList>
            <person name="Dohra H."/>
            <person name="Suzuki T."/>
            <person name="Inoue Y."/>
            <person name="Kodani S."/>
        </authorList>
    </citation>
    <scope>NUCLEOTIDE SEQUENCE [LARGE SCALE GENOMIC DNA]</scope>
    <source>
        <strain evidence="1 2">JCM 9374</strain>
    </source>
</reference>
<proteinExistence type="predicted"/>
<dbReference type="OrthoDB" id="3538051at2"/>
<accession>A0A161LHZ6</accession>
<dbReference type="Proteomes" id="UP000077701">
    <property type="component" value="Unassembled WGS sequence"/>
</dbReference>
<dbReference type="AlphaFoldDB" id="A0A161LHZ6"/>
<keyword evidence="2" id="KW-1185">Reference proteome</keyword>